<dbReference type="GO" id="GO:0006915">
    <property type="term" value="P:apoptotic process"/>
    <property type="evidence" value="ECO:0007669"/>
    <property type="project" value="UniProtKB-KW"/>
</dbReference>
<keyword evidence="2" id="KW-0053">Apoptosis</keyword>
<dbReference type="PANTHER" id="PTHR48104">
    <property type="entry name" value="METACASPASE-4"/>
    <property type="match status" value="1"/>
</dbReference>
<dbReference type="GO" id="GO:0006508">
    <property type="term" value="P:proteolysis"/>
    <property type="evidence" value="ECO:0007669"/>
    <property type="project" value="InterPro"/>
</dbReference>
<proteinExistence type="inferred from homology"/>
<feature type="region of interest" description="Disordered" evidence="4">
    <location>
        <begin position="1"/>
        <end position="22"/>
    </location>
</feature>
<dbReference type="InterPro" id="IPR029030">
    <property type="entry name" value="Caspase-like_dom_sf"/>
</dbReference>
<evidence type="ECO:0000313" key="6">
    <source>
        <dbReference type="EMBL" id="KDR77067.1"/>
    </source>
</evidence>
<evidence type="ECO:0000256" key="4">
    <source>
        <dbReference type="SAM" id="MobiDB-lite"/>
    </source>
</evidence>
<evidence type="ECO:0000256" key="3">
    <source>
        <dbReference type="ARBA" id="ARBA00022807"/>
    </source>
</evidence>
<keyword evidence="7" id="KW-1185">Reference proteome</keyword>
<dbReference type="Gene3D" id="3.40.50.1460">
    <property type="match status" value="1"/>
</dbReference>
<dbReference type="PANTHER" id="PTHR48104:SF30">
    <property type="entry name" value="METACASPASE-1"/>
    <property type="match status" value="1"/>
</dbReference>
<dbReference type="Pfam" id="PF00656">
    <property type="entry name" value="Peptidase_C14"/>
    <property type="match status" value="1"/>
</dbReference>
<dbReference type="HOGENOM" id="CLU_011935_1_0_1"/>
<comment type="similarity">
    <text evidence="1">Belongs to the peptidase C14B family.</text>
</comment>
<dbReference type="InterPro" id="IPR011600">
    <property type="entry name" value="Pept_C14_caspase"/>
</dbReference>
<dbReference type="GO" id="GO:0005737">
    <property type="term" value="C:cytoplasm"/>
    <property type="evidence" value="ECO:0007669"/>
    <property type="project" value="TreeGrafter"/>
</dbReference>
<dbReference type="SUPFAM" id="SSF52129">
    <property type="entry name" value="Caspase-like"/>
    <property type="match status" value="1"/>
</dbReference>
<keyword evidence="3" id="KW-0788">Thiol protease</keyword>
<dbReference type="EMBL" id="KL142377">
    <property type="protein sequence ID" value="KDR77067.1"/>
    <property type="molecule type" value="Genomic_DNA"/>
</dbReference>
<name>A0A067T417_GALM3</name>
<evidence type="ECO:0000259" key="5">
    <source>
        <dbReference type="Pfam" id="PF00656"/>
    </source>
</evidence>
<protein>
    <recommendedName>
        <fullName evidence="5">Peptidase C14 caspase domain-containing protein</fullName>
    </recommendedName>
</protein>
<keyword evidence="3" id="KW-0378">Hydrolase</keyword>
<keyword evidence="3" id="KW-0645">Protease</keyword>
<evidence type="ECO:0000256" key="1">
    <source>
        <dbReference type="ARBA" id="ARBA00009005"/>
    </source>
</evidence>
<dbReference type="Proteomes" id="UP000027222">
    <property type="component" value="Unassembled WGS sequence"/>
</dbReference>
<dbReference type="InterPro" id="IPR050452">
    <property type="entry name" value="Metacaspase"/>
</dbReference>
<accession>A0A067T417</accession>
<dbReference type="GO" id="GO:0004197">
    <property type="term" value="F:cysteine-type endopeptidase activity"/>
    <property type="evidence" value="ECO:0007669"/>
    <property type="project" value="InterPro"/>
</dbReference>
<feature type="compositionally biased region" description="Polar residues" evidence="4">
    <location>
        <begin position="1"/>
        <end position="14"/>
    </location>
</feature>
<gene>
    <name evidence="6" type="ORF">GALMADRAFT_246249</name>
</gene>
<reference evidence="7" key="1">
    <citation type="journal article" date="2014" name="Proc. Natl. Acad. Sci. U.S.A.">
        <title>Extensive sampling of basidiomycete genomes demonstrates inadequacy of the white-rot/brown-rot paradigm for wood decay fungi.</title>
        <authorList>
            <person name="Riley R."/>
            <person name="Salamov A.A."/>
            <person name="Brown D.W."/>
            <person name="Nagy L.G."/>
            <person name="Floudas D."/>
            <person name="Held B.W."/>
            <person name="Levasseur A."/>
            <person name="Lombard V."/>
            <person name="Morin E."/>
            <person name="Otillar R."/>
            <person name="Lindquist E.A."/>
            <person name="Sun H."/>
            <person name="LaButti K.M."/>
            <person name="Schmutz J."/>
            <person name="Jabbour D."/>
            <person name="Luo H."/>
            <person name="Baker S.E."/>
            <person name="Pisabarro A.G."/>
            <person name="Walton J.D."/>
            <person name="Blanchette R.A."/>
            <person name="Henrissat B."/>
            <person name="Martin F."/>
            <person name="Cullen D."/>
            <person name="Hibbett D.S."/>
            <person name="Grigoriev I.V."/>
        </authorList>
    </citation>
    <scope>NUCLEOTIDE SEQUENCE [LARGE SCALE GENOMIC DNA]</scope>
    <source>
        <strain evidence="7">CBS 339.88</strain>
    </source>
</reference>
<evidence type="ECO:0000256" key="2">
    <source>
        <dbReference type="ARBA" id="ARBA00022703"/>
    </source>
</evidence>
<dbReference type="OrthoDB" id="3223806at2759"/>
<evidence type="ECO:0000313" key="7">
    <source>
        <dbReference type="Proteomes" id="UP000027222"/>
    </source>
</evidence>
<sequence length="698" mass="76365">MVSKSQSASPSQMLQPEVACSLSQEPSLSESTLPVPHQHQPSLSPRVSKADVLGTDLAKSSFFALVIGINNYLHCGSYICNLKGAISDAEDVLDVLTQKFHVPDEHISKLFNNEATRDNIMSHIQALAEDERIAFGDAILIYYAGHGSEAEAPRIGSLADKIQLLLPYDFDPQNSLDRHLQGIPDFTVAAMLTNLANAKGNNITVIFDSCHSGSGTRHSNSSAEVVRGVDLPPGYKISLSLYEEVLGNSRLATISKFDQNTGLASHVLLAACSKDELAYEERHRGRFTKALTALLREGPIDNITYRQVIEMLKVDGQTPQCESIHDNRIIFTNKSPNRVPMLFPLKFDRATVLLQAGQVQGVVNGSLFSIFSTEDMSSGPLGSLVAHDVRPLSTIMHRLSDAAIFRIPSPAWALQTHTGDGAKVNILIPAEEDFLPVIQSIREAGNRTMIRLVEDQSHEIAVVQTGGGASFVLIDKICCENNIRCLPFSASLDTDEIFSILSHAALFFWDLRRLGKRSTPLVSLEAYQIIVDASLDPLHAGSIFKTVGDNLNDGKVIKVSLRGGAETKYGFKLKNPGSQPLYVWLFSFNMANLSVGILYKPNIRDPSLPPGGELTIGYGSGGARPLSFQRHQGLDVEVTYLTAVFTPTFVDLSHLERYEVAKSTGRAVAISKRPEHPMWGTLQIPIIYVWMNDPGKPN</sequence>
<dbReference type="AlphaFoldDB" id="A0A067T417"/>
<organism evidence="6 7">
    <name type="scientific">Galerina marginata (strain CBS 339.88)</name>
    <dbReference type="NCBI Taxonomy" id="685588"/>
    <lineage>
        <taxon>Eukaryota</taxon>
        <taxon>Fungi</taxon>
        <taxon>Dikarya</taxon>
        <taxon>Basidiomycota</taxon>
        <taxon>Agaricomycotina</taxon>
        <taxon>Agaricomycetes</taxon>
        <taxon>Agaricomycetidae</taxon>
        <taxon>Agaricales</taxon>
        <taxon>Agaricineae</taxon>
        <taxon>Strophariaceae</taxon>
        <taxon>Galerina</taxon>
    </lineage>
</organism>
<feature type="domain" description="Peptidase C14 caspase" evidence="5">
    <location>
        <begin position="63"/>
        <end position="303"/>
    </location>
</feature>